<dbReference type="EMBL" id="VIEB01001708">
    <property type="protein sequence ID" value="TQD70698.1"/>
    <property type="molecule type" value="Genomic_DNA"/>
</dbReference>
<dbReference type="InterPro" id="IPR008998">
    <property type="entry name" value="Agglutinin"/>
</dbReference>
<feature type="domain" description="Agglutinin" evidence="1">
    <location>
        <begin position="8"/>
        <end position="162"/>
    </location>
</feature>
<organism evidence="2 3">
    <name type="scientific">Malus baccata</name>
    <name type="common">Siberian crab apple</name>
    <name type="synonym">Pyrus baccata</name>
    <dbReference type="NCBI Taxonomy" id="106549"/>
    <lineage>
        <taxon>Eukaryota</taxon>
        <taxon>Viridiplantae</taxon>
        <taxon>Streptophyta</taxon>
        <taxon>Embryophyta</taxon>
        <taxon>Tracheophyta</taxon>
        <taxon>Spermatophyta</taxon>
        <taxon>Magnoliopsida</taxon>
        <taxon>eudicotyledons</taxon>
        <taxon>Gunneridae</taxon>
        <taxon>Pentapetalae</taxon>
        <taxon>rosids</taxon>
        <taxon>fabids</taxon>
        <taxon>Rosales</taxon>
        <taxon>Rosaceae</taxon>
        <taxon>Amygdaloideae</taxon>
        <taxon>Maleae</taxon>
        <taxon>Malus</taxon>
    </lineage>
</organism>
<feature type="domain" description="Agglutinin" evidence="1">
    <location>
        <begin position="326"/>
        <end position="471"/>
    </location>
</feature>
<evidence type="ECO:0000313" key="3">
    <source>
        <dbReference type="Proteomes" id="UP000315295"/>
    </source>
</evidence>
<protein>
    <recommendedName>
        <fullName evidence="1">Agglutinin domain-containing protein</fullName>
    </recommendedName>
</protein>
<dbReference type="Proteomes" id="UP000315295">
    <property type="component" value="Unassembled WGS sequence"/>
</dbReference>
<proteinExistence type="predicted"/>
<keyword evidence="3" id="KW-1185">Reference proteome</keyword>
<dbReference type="Gene3D" id="2.80.10.50">
    <property type="match status" value="3"/>
</dbReference>
<name>A0A540K8Y8_MALBA</name>
<dbReference type="AlphaFoldDB" id="A0A540K8Y8"/>
<dbReference type="Pfam" id="PF07468">
    <property type="entry name" value="Agglutinin"/>
    <property type="match status" value="3"/>
</dbReference>
<feature type="domain" description="Agglutinin" evidence="1">
    <location>
        <begin position="166"/>
        <end position="320"/>
    </location>
</feature>
<dbReference type="PANTHER" id="PTHR39244">
    <property type="entry name" value="NATTERIN-4"/>
    <property type="match status" value="1"/>
</dbReference>
<dbReference type="InterPro" id="IPR053237">
    <property type="entry name" value="Natterin_C"/>
</dbReference>
<dbReference type="SMART" id="SM00791">
    <property type="entry name" value="Agglutinin"/>
    <property type="match status" value="3"/>
</dbReference>
<dbReference type="SUPFAM" id="SSF50382">
    <property type="entry name" value="Agglutinin"/>
    <property type="match status" value="3"/>
</dbReference>
<accession>A0A540K8Y8</accession>
<sequence length="485" mass="55973">MFANNMATIQPRSFALKSIDNQKYLRYIHERIENLDGLVRLSEDNVRSEYAKFQMEPADGGKGGLVHIKCCFNNRYLRRANNRQFWIVAGASEPEEDTSQWSCTLFKPEVVHPDQEAVIRLIHVQLRHYVTSYTVNDFNQCLFAGFPTPNPGNAIDVYTVVDLEPLLLPRSFALKSNDNKKYLRYIHQRVENLAGLVQLSEDNVKSEYAKFQTEPADSGNGGLVHIKCCFNNRYLRRANIRQYWIVAGASEPEEDTSQWSCTLFEPEVVHLDKEAVIRLIHVQLRHYVSSFTVNDFNQCLFAGTKTPIPGNAKDMYTVVDLEPPLLPSPFVLKSNSNDMYLRYMPDQENNIHQILRFSAQDRTSDHAQFQVERANSRDHQTKHYVHIKCLYNGKYLRRMDKYKLLILAAAENRDENTERWTCTLFKPQSVGPTGNNRNNVLCRLRHVATGLYTKPFVDNRSELRLGDEIPDPYGVDVYTAICTFT</sequence>
<comment type="caution">
    <text evidence="2">The sequence shown here is derived from an EMBL/GenBank/DDBJ whole genome shotgun (WGS) entry which is preliminary data.</text>
</comment>
<evidence type="ECO:0000313" key="2">
    <source>
        <dbReference type="EMBL" id="TQD70698.1"/>
    </source>
</evidence>
<reference evidence="2 3" key="1">
    <citation type="journal article" date="2019" name="G3 (Bethesda)">
        <title>Sequencing of a Wild Apple (Malus baccata) Genome Unravels the Differences Between Cultivated and Wild Apple Species Regarding Disease Resistance and Cold Tolerance.</title>
        <authorList>
            <person name="Chen X."/>
        </authorList>
    </citation>
    <scope>NUCLEOTIDE SEQUENCE [LARGE SCALE GENOMIC DNA]</scope>
    <source>
        <strain evidence="3">cv. Shandingzi</strain>
        <tissue evidence="2">Leaves</tissue>
    </source>
</reference>
<dbReference type="PANTHER" id="PTHR39244:SF5">
    <property type="entry name" value="NATTERIN-3-LIKE"/>
    <property type="match status" value="1"/>
</dbReference>
<gene>
    <name evidence="2" type="ORF">C1H46_043762</name>
</gene>
<evidence type="ECO:0000259" key="1">
    <source>
        <dbReference type="SMART" id="SM00791"/>
    </source>
</evidence>
<dbReference type="InterPro" id="IPR036242">
    <property type="entry name" value="Agglutinin_dom_sf"/>
</dbReference>